<evidence type="ECO:0000313" key="7">
    <source>
        <dbReference type="Proteomes" id="UP001551011"/>
    </source>
</evidence>
<keyword evidence="3" id="KW-0804">Transcription</keyword>
<dbReference type="PANTHER" id="PTHR44688">
    <property type="entry name" value="DNA-BINDING TRANSCRIPTIONAL ACTIVATOR DEVR_DOSR"/>
    <property type="match status" value="1"/>
</dbReference>
<dbReference type="InterPro" id="IPR016032">
    <property type="entry name" value="Sig_transdc_resp-reg_C-effctor"/>
</dbReference>
<evidence type="ECO:0000259" key="5">
    <source>
        <dbReference type="PROSITE" id="PS50043"/>
    </source>
</evidence>
<dbReference type="InterPro" id="IPR027417">
    <property type="entry name" value="P-loop_NTPase"/>
</dbReference>
<name>A0ABV3AQ65_9ACTN</name>
<sequence length="1114" mass="115071">MSAHIGSDDVGPDGTAGLLGRERERKLVAALLTALPRGEGRVLHLSGAPGTGKSAVIRFAAAAAGRQGIRVLSTAWAPGERGLRHAALHRLLRPALAGITALPARERALLDAAFGGGATTPGTGEPDMPGTREPAAVGSAELAGPGTGELAGPGTCELAAVGSAELAEAGTDELAGSAFVEPAGSASDELAGSASARLSPSVCAEQAAVGSAEPVAPAPAQLAAAVMRLLAVAAEPVLLCVDDLDRLDGASRDTLRALARLCAHTRVGLIVAERAASDVRTLPHALTVTLGSLPSSLARALVTRAGRATGYAEEQLVLAVARGNPLALTELSMDGGHPGDTAGFGMLPATPRLAEAYAEDVEGLSAPARTVLLTAALSASPVTRDILRASTSLLDGDRAARAGLAETIARGLVAESVGVEGAEGAVVAEGAGPVLGAVDLREEGAEENRRLYFPEPLVRPAVLRLESAARRMAAHHALGRSLTSPPHAAWHTAQCVAGPDEELARRLESLATAPLPGTAVLVALAALEHAARLSSDPERRAARLLRAAELACEHGLTDQAFRYARQIDPTELGTFGRALLLWVHDLLPGSSAVGRERIAELCEAARAVAPQDPALTQKLLYAAARRCWWQQAGLGERRMALRTFEDLRSGPRDARDVAVMALTDPLSLPCTEPPHSAAAHSVCGLPDVAGSHSASGPPGVAGSRSASGLSGEAAAHSVSGLPGVAAPHSAPGLPDAAAPQPAPGPASGHGDGDGDGDEQSLVGQVAHLVSDLDRAAPLLEAAEADVRAGGRYGRLPQLLVPRAMGQIWLGTQWHIAQALAEEGRMIAGRTGQPDWVARATGTLGIIAALRGQHDRALEYAAEVEEASLRLGQNRQLNLAVLTRALTASGTGRYAEAYARLRSLFAGPATPYAFEQFWGLAFLAEAALPAGEEADARTVVEQVTALTEAGRAPLPQRILVYAGAVLGPDDEAEVRYRRALRPGVGAWPLLHGMTQFGYGAWLRRRRRVTESRTPLGTAESVLRTLGASSRAEQAASELRATGQAADEQSSTDDIARLLSPQQLTIARLAARGLTNRAIGEQLRLSPRTVASHLYQIFPKLGVSSRAQLAARIGSD</sequence>
<dbReference type="PROSITE" id="PS50043">
    <property type="entry name" value="HTH_LUXR_2"/>
    <property type="match status" value="1"/>
</dbReference>
<dbReference type="Pfam" id="PF00196">
    <property type="entry name" value="GerE"/>
    <property type="match status" value="1"/>
</dbReference>
<proteinExistence type="predicted"/>
<protein>
    <submittedName>
        <fullName evidence="6">LuxR family transcriptional regulator</fullName>
    </submittedName>
</protein>
<evidence type="ECO:0000313" key="6">
    <source>
        <dbReference type="EMBL" id="MEU5714069.1"/>
    </source>
</evidence>
<dbReference type="SUPFAM" id="SSF46894">
    <property type="entry name" value="C-terminal effector domain of the bipartite response regulators"/>
    <property type="match status" value="1"/>
</dbReference>
<evidence type="ECO:0000256" key="1">
    <source>
        <dbReference type="ARBA" id="ARBA00023015"/>
    </source>
</evidence>
<keyword evidence="1" id="KW-0805">Transcription regulation</keyword>
<keyword evidence="2" id="KW-0238">DNA-binding</keyword>
<dbReference type="Proteomes" id="UP001551011">
    <property type="component" value="Unassembled WGS sequence"/>
</dbReference>
<feature type="compositionally biased region" description="Low complexity" evidence="4">
    <location>
        <begin position="730"/>
        <end position="739"/>
    </location>
</feature>
<dbReference type="CDD" id="cd06170">
    <property type="entry name" value="LuxR_C_like"/>
    <property type="match status" value="1"/>
</dbReference>
<organism evidence="6 7">
    <name type="scientific">Streptomyces flaveolus</name>
    <dbReference type="NCBI Taxonomy" id="67297"/>
    <lineage>
        <taxon>Bacteria</taxon>
        <taxon>Bacillati</taxon>
        <taxon>Actinomycetota</taxon>
        <taxon>Actinomycetes</taxon>
        <taxon>Kitasatosporales</taxon>
        <taxon>Streptomycetaceae</taxon>
        <taxon>Streptomyces</taxon>
    </lineage>
</organism>
<dbReference type="EMBL" id="JBFAEG010000071">
    <property type="protein sequence ID" value="MEU5714069.1"/>
    <property type="molecule type" value="Genomic_DNA"/>
</dbReference>
<dbReference type="InterPro" id="IPR000792">
    <property type="entry name" value="Tscrpt_reg_LuxR_C"/>
</dbReference>
<feature type="domain" description="HTH luxR-type" evidence="5">
    <location>
        <begin position="1050"/>
        <end position="1114"/>
    </location>
</feature>
<accession>A0ABV3AQ65</accession>
<comment type="caution">
    <text evidence="6">The sequence shown here is derived from an EMBL/GenBank/DDBJ whole genome shotgun (WGS) entry which is preliminary data.</text>
</comment>
<evidence type="ECO:0000256" key="4">
    <source>
        <dbReference type="SAM" id="MobiDB-lite"/>
    </source>
</evidence>
<dbReference type="InterPro" id="IPR041664">
    <property type="entry name" value="AAA_16"/>
</dbReference>
<dbReference type="InterPro" id="IPR036388">
    <property type="entry name" value="WH-like_DNA-bd_sf"/>
</dbReference>
<feature type="region of interest" description="Disordered" evidence="4">
    <location>
        <begin position="114"/>
        <end position="149"/>
    </location>
</feature>
<gene>
    <name evidence="6" type="ORF">AB0H04_46060</name>
</gene>
<feature type="region of interest" description="Disordered" evidence="4">
    <location>
        <begin position="690"/>
        <end position="759"/>
    </location>
</feature>
<dbReference type="PANTHER" id="PTHR44688:SF16">
    <property type="entry name" value="DNA-BINDING TRANSCRIPTIONAL ACTIVATOR DEVR_DOSR"/>
    <property type="match status" value="1"/>
</dbReference>
<dbReference type="SUPFAM" id="SSF52540">
    <property type="entry name" value="P-loop containing nucleoside triphosphate hydrolases"/>
    <property type="match status" value="1"/>
</dbReference>
<evidence type="ECO:0000256" key="2">
    <source>
        <dbReference type="ARBA" id="ARBA00023125"/>
    </source>
</evidence>
<dbReference type="SMART" id="SM00421">
    <property type="entry name" value="HTH_LUXR"/>
    <property type="match status" value="1"/>
</dbReference>
<evidence type="ECO:0000256" key="3">
    <source>
        <dbReference type="ARBA" id="ARBA00023163"/>
    </source>
</evidence>
<reference evidence="6 7" key="1">
    <citation type="submission" date="2024-06" db="EMBL/GenBank/DDBJ databases">
        <title>The Natural Products Discovery Center: Release of the First 8490 Sequenced Strains for Exploring Actinobacteria Biosynthetic Diversity.</title>
        <authorList>
            <person name="Kalkreuter E."/>
            <person name="Kautsar S.A."/>
            <person name="Yang D."/>
            <person name="Bader C.D."/>
            <person name="Teijaro C.N."/>
            <person name="Fluegel L."/>
            <person name="Davis C.M."/>
            <person name="Simpson J.R."/>
            <person name="Lauterbach L."/>
            <person name="Steele A.D."/>
            <person name="Gui C."/>
            <person name="Meng S."/>
            <person name="Li G."/>
            <person name="Viehrig K."/>
            <person name="Ye F."/>
            <person name="Su P."/>
            <person name="Kiefer A.F."/>
            <person name="Nichols A."/>
            <person name="Cepeda A.J."/>
            <person name="Yan W."/>
            <person name="Fan B."/>
            <person name="Jiang Y."/>
            <person name="Adhikari A."/>
            <person name="Zheng C.-J."/>
            <person name="Schuster L."/>
            <person name="Cowan T.M."/>
            <person name="Smanski M.J."/>
            <person name="Chevrette M.G."/>
            <person name="De Carvalho L.P.S."/>
            <person name="Shen B."/>
        </authorList>
    </citation>
    <scope>NUCLEOTIDE SEQUENCE [LARGE SCALE GENOMIC DNA]</scope>
    <source>
        <strain evidence="6 7">NPDC020594</strain>
    </source>
</reference>
<dbReference type="RefSeq" id="WP_037631145.1">
    <property type="nucleotide sequence ID" value="NZ_JBFAEG010000071.1"/>
</dbReference>
<dbReference type="Pfam" id="PF13191">
    <property type="entry name" value="AAA_16"/>
    <property type="match status" value="1"/>
</dbReference>
<dbReference type="PRINTS" id="PR00038">
    <property type="entry name" value="HTHLUXR"/>
</dbReference>
<keyword evidence="7" id="KW-1185">Reference proteome</keyword>
<dbReference type="Gene3D" id="1.10.10.10">
    <property type="entry name" value="Winged helix-like DNA-binding domain superfamily/Winged helix DNA-binding domain"/>
    <property type="match status" value="1"/>
</dbReference>